<gene>
    <name evidence="2" type="ORF">E5351_00150</name>
</gene>
<dbReference type="GO" id="GO:0003677">
    <property type="term" value="F:DNA binding"/>
    <property type="evidence" value="ECO:0007669"/>
    <property type="project" value="InterPro"/>
</dbReference>
<dbReference type="Proteomes" id="UP000309117">
    <property type="component" value="Unassembled WGS sequence"/>
</dbReference>
<organism evidence="2 3">
    <name type="scientific">Lactobacillus intestinalis</name>
    <dbReference type="NCBI Taxonomy" id="151781"/>
    <lineage>
        <taxon>Bacteria</taxon>
        <taxon>Bacillati</taxon>
        <taxon>Bacillota</taxon>
        <taxon>Bacilli</taxon>
        <taxon>Lactobacillales</taxon>
        <taxon>Lactobacillaceae</taxon>
        <taxon>Lactobacillus</taxon>
    </lineage>
</organism>
<dbReference type="Pfam" id="PF13443">
    <property type="entry name" value="HTH_26"/>
    <property type="match status" value="1"/>
</dbReference>
<dbReference type="CDD" id="cd00093">
    <property type="entry name" value="HTH_XRE"/>
    <property type="match status" value="1"/>
</dbReference>
<dbReference type="RefSeq" id="WP_004042372.1">
    <property type="nucleotide sequence ID" value="NZ_AQFR02000003.1"/>
</dbReference>
<reference evidence="2 3" key="1">
    <citation type="submission" date="2019-04" db="EMBL/GenBank/DDBJ databases">
        <title>Microbes associate with the intestines of laboratory mice.</title>
        <authorList>
            <person name="Navarre W."/>
            <person name="Wong E."/>
            <person name="Huang K."/>
            <person name="Tropini C."/>
            <person name="Ng K."/>
            <person name="Yu B."/>
        </authorList>
    </citation>
    <scope>NUCLEOTIDE SEQUENCE [LARGE SCALE GENOMIC DNA]</scope>
    <source>
        <strain evidence="2 3">NM61_E11</strain>
    </source>
</reference>
<dbReference type="InterPro" id="IPR010982">
    <property type="entry name" value="Lambda_DNA-bd_dom_sf"/>
</dbReference>
<proteinExistence type="predicted"/>
<name>A0A4S2BQU7_9LACO</name>
<evidence type="ECO:0000313" key="2">
    <source>
        <dbReference type="EMBL" id="TGY17556.1"/>
    </source>
</evidence>
<accession>A0A4S2BQU7</accession>
<evidence type="ECO:0000259" key="1">
    <source>
        <dbReference type="PROSITE" id="PS50943"/>
    </source>
</evidence>
<feature type="domain" description="HTH cro/C1-type" evidence="1">
    <location>
        <begin position="7"/>
        <end position="59"/>
    </location>
</feature>
<sequence>MSVFERIKKLSEKRGISLQKVAEDNDFSSNLIYRWKKSDPKGKDLAKIADYFHVTTDYILGLTDNPSIPTSTDKRRLTWRDLGQSYGGDDPVPDDFQSLVDSLAEGYFKSHPELRKKNNDD</sequence>
<dbReference type="AlphaFoldDB" id="A0A4S2BQU7"/>
<protein>
    <submittedName>
        <fullName evidence="2">XRE family transcriptional regulator</fullName>
    </submittedName>
</protein>
<dbReference type="PROSITE" id="PS50943">
    <property type="entry name" value="HTH_CROC1"/>
    <property type="match status" value="1"/>
</dbReference>
<dbReference type="Gene3D" id="1.10.260.40">
    <property type="entry name" value="lambda repressor-like DNA-binding domains"/>
    <property type="match status" value="1"/>
</dbReference>
<evidence type="ECO:0000313" key="3">
    <source>
        <dbReference type="Proteomes" id="UP000309117"/>
    </source>
</evidence>
<dbReference type="SMART" id="SM00530">
    <property type="entry name" value="HTH_XRE"/>
    <property type="match status" value="1"/>
</dbReference>
<dbReference type="SUPFAM" id="SSF47413">
    <property type="entry name" value="lambda repressor-like DNA-binding domains"/>
    <property type="match status" value="1"/>
</dbReference>
<dbReference type="EMBL" id="SRYV01000001">
    <property type="protein sequence ID" value="TGY17556.1"/>
    <property type="molecule type" value="Genomic_DNA"/>
</dbReference>
<dbReference type="InterPro" id="IPR001387">
    <property type="entry name" value="Cro/C1-type_HTH"/>
</dbReference>
<comment type="caution">
    <text evidence="2">The sequence shown here is derived from an EMBL/GenBank/DDBJ whole genome shotgun (WGS) entry which is preliminary data.</text>
</comment>